<dbReference type="EMBL" id="JBBPBN010000004">
    <property type="protein sequence ID" value="KAK9041908.1"/>
    <property type="molecule type" value="Genomic_DNA"/>
</dbReference>
<sequence length="109" mass="11887">MQDLGVFAIISSSFSIALSSSGTLWTTLASKALGLGGPFSFRNSFRKHCYYESATLGNCLYIPMVFCQSTAHISNPTTMWLQQSPEGIMVNPYPISEKEKEEAGPGLNK</sequence>
<dbReference type="Proteomes" id="UP001396334">
    <property type="component" value="Unassembled WGS sequence"/>
</dbReference>
<gene>
    <name evidence="1" type="ORF">V6N11_016973</name>
    <name evidence="2" type="ORF">V6N11_016996</name>
</gene>
<dbReference type="EMBL" id="JBBPBN010000004">
    <property type="protein sequence ID" value="KAK9041885.1"/>
    <property type="molecule type" value="Genomic_DNA"/>
</dbReference>
<comment type="caution">
    <text evidence="1">The sequence shown here is derived from an EMBL/GenBank/DDBJ whole genome shotgun (WGS) entry which is preliminary data.</text>
</comment>
<keyword evidence="3" id="KW-1185">Reference proteome</keyword>
<evidence type="ECO:0000313" key="1">
    <source>
        <dbReference type="EMBL" id="KAK9041885.1"/>
    </source>
</evidence>
<organism evidence="1 3">
    <name type="scientific">Hibiscus sabdariffa</name>
    <name type="common">roselle</name>
    <dbReference type="NCBI Taxonomy" id="183260"/>
    <lineage>
        <taxon>Eukaryota</taxon>
        <taxon>Viridiplantae</taxon>
        <taxon>Streptophyta</taxon>
        <taxon>Embryophyta</taxon>
        <taxon>Tracheophyta</taxon>
        <taxon>Spermatophyta</taxon>
        <taxon>Magnoliopsida</taxon>
        <taxon>eudicotyledons</taxon>
        <taxon>Gunneridae</taxon>
        <taxon>Pentapetalae</taxon>
        <taxon>rosids</taxon>
        <taxon>malvids</taxon>
        <taxon>Malvales</taxon>
        <taxon>Malvaceae</taxon>
        <taxon>Malvoideae</taxon>
        <taxon>Hibiscus</taxon>
    </lineage>
</organism>
<name>A0ABR2TX13_9ROSI</name>
<evidence type="ECO:0000313" key="2">
    <source>
        <dbReference type="EMBL" id="KAK9041908.1"/>
    </source>
</evidence>
<protein>
    <submittedName>
        <fullName evidence="1">Uncharacterized protein</fullName>
    </submittedName>
</protein>
<evidence type="ECO:0000313" key="3">
    <source>
        <dbReference type="Proteomes" id="UP001396334"/>
    </source>
</evidence>
<reference evidence="1 3" key="1">
    <citation type="journal article" date="2024" name="G3 (Bethesda)">
        <title>Genome assembly of Hibiscus sabdariffa L. provides insights into metabolisms of medicinal natural products.</title>
        <authorList>
            <person name="Kim T."/>
        </authorList>
    </citation>
    <scope>NUCLEOTIDE SEQUENCE [LARGE SCALE GENOMIC DNA]</scope>
    <source>
        <strain evidence="1">TK-2024</strain>
        <tissue evidence="1">Old leaves</tissue>
    </source>
</reference>
<accession>A0ABR2TX13</accession>
<proteinExistence type="predicted"/>